<evidence type="ECO:0000259" key="6">
    <source>
        <dbReference type="PROSITE" id="PS50048"/>
    </source>
</evidence>
<dbReference type="InterPro" id="IPR001138">
    <property type="entry name" value="Zn2Cys6_DnaBD"/>
</dbReference>
<dbReference type="CDD" id="cd00067">
    <property type="entry name" value="GAL4"/>
    <property type="match status" value="1"/>
</dbReference>
<gene>
    <name evidence="7" type="ORF">ASPWEDRAFT_64179</name>
</gene>
<dbReference type="PANTHER" id="PTHR47431:SF5">
    <property type="entry name" value="ZN(II)2CYS6 TRANSCRIPTION FACTOR (EUROFUNG)"/>
    <property type="match status" value="1"/>
</dbReference>
<sequence>MRAQVKLACLACRASKIRCDGRDPCASCISNQRQCHYRASRRGGARRGVRYENASRRDDRAAASTPSSSHQSTEITDAILGGLISPMSPFSILPDVSDMDGLDRGPETAEARQTPIDQQDTAETSGSHDSLVVRAYRCEEDLLDGRANAYYIYIHPYFPMLPQPAIPQYQDNPVPISTQSTEPDISQLPFWPTTPLGLALMAILALIPVLEDPHPMREQAVRLRRSYAETFARAALKSIQEFVEDPNHHAASLHSSLHSNVPLGLESVLALLLLSLYEYCHCGSRAKMRSRANLALTTAMDMSLHTVSPEAAESLNAKRRAWWATIFLVYQSSISNSVAPIILADDPRITTPLTEFRCCLEPWPLLVKAQDALYKSSCIVRELSEESNARLSILLRDRIRELDTHLVALTAESDSCQCVTNQQGAEASATRAMWVIARAFIHTSRIKLHRLRAFLCHPFLDDYHNPILSDDMSLRPSPRLSSTRIAEIEAVFPFTEQESTTTCLKSSLTISRIFRHLPPPNPSYSDSEFLVPAAYARRRGRGRPGPLPYTVCCEVESVCVLMMLLQRVRGCSFSGDCMSIRFLLGDPRPETEKQDVERVCEELQNGIEALVAALKRGEVFDRVGCLAREVEGVYNAFSDRI</sequence>
<evidence type="ECO:0000256" key="3">
    <source>
        <dbReference type="ARBA" id="ARBA00023163"/>
    </source>
</evidence>
<dbReference type="Proteomes" id="UP000184383">
    <property type="component" value="Unassembled WGS sequence"/>
</dbReference>
<dbReference type="EMBL" id="KV878209">
    <property type="protein sequence ID" value="OJJ40813.1"/>
    <property type="molecule type" value="Genomic_DNA"/>
</dbReference>
<dbReference type="PANTHER" id="PTHR47431">
    <property type="entry name" value="ZN(II)2CYS6 TRANSCRIPTION FACTOR (EUROFUNG)-RELATED"/>
    <property type="match status" value="1"/>
</dbReference>
<keyword evidence="1" id="KW-0805">Transcription regulation</keyword>
<feature type="compositionally biased region" description="Basic and acidic residues" evidence="5">
    <location>
        <begin position="101"/>
        <end position="110"/>
    </location>
</feature>
<evidence type="ECO:0000256" key="2">
    <source>
        <dbReference type="ARBA" id="ARBA00023125"/>
    </source>
</evidence>
<dbReference type="PROSITE" id="PS50048">
    <property type="entry name" value="ZN2_CY6_FUNGAL_2"/>
    <property type="match status" value="1"/>
</dbReference>
<feature type="compositionally biased region" description="Basic and acidic residues" evidence="5">
    <location>
        <begin position="49"/>
        <end position="61"/>
    </location>
</feature>
<accession>A0A1L9S0Z9</accession>
<dbReference type="STRING" id="1073089.A0A1L9S0Z9"/>
<dbReference type="Gene3D" id="4.10.240.10">
    <property type="entry name" value="Zn(2)-C6 fungal-type DNA-binding domain"/>
    <property type="match status" value="1"/>
</dbReference>
<dbReference type="SMART" id="SM00066">
    <property type="entry name" value="GAL4"/>
    <property type="match status" value="1"/>
</dbReference>
<evidence type="ECO:0000256" key="4">
    <source>
        <dbReference type="ARBA" id="ARBA00023242"/>
    </source>
</evidence>
<dbReference type="GO" id="GO:0008270">
    <property type="term" value="F:zinc ion binding"/>
    <property type="evidence" value="ECO:0007669"/>
    <property type="project" value="InterPro"/>
</dbReference>
<evidence type="ECO:0000313" key="7">
    <source>
        <dbReference type="EMBL" id="OJJ40813.1"/>
    </source>
</evidence>
<feature type="compositionally biased region" description="Polar residues" evidence="5">
    <location>
        <begin position="115"/>
        <end position="128"/>
    </location>
</feature>
<dbReference type="GeneID" id="63754570"/>
<evidence type="ECO:0000256" key="5">
    <source>
        <dbReference type="SAM" id="MobiDB-lite"/>
    </source>
</evidence>
<dbReference type="SUPFAM" id="SSF57701">
    <property type="entry name" value="Zn2/Cys6 DNA-binding domain"/>
    <property type="match status" value="1"/>
</dbReference>
<dbReference type="RefSeq" id="XP_040694489.1">
    <property type="nucleotide sequence ID" value="XM_040838722.1"/>
</dbReference>
<dbReference type="VEuPathDB" id="FungiDB:ASPWEDRAFT_64179"/>
<organism evidence="7 8">
    <name type="scientific">Aspergillus wentii DTO 134E9</name>
    <dbReference type="NCBI Taxonomy" id="1073089"/>
    <lineage>
        <taxon>Eukaryota</taxon>
        <taxon>Fungi</taxon>
        <taxon>Dikarya</taxon>
        <taxon>Ascomycota</taxon>
        <taxon>Pezizomycotina</taxon>
        <taxon>Eurotiomycetes</taxon>
        <taxon>Eurotiomycetidae</taxon>
        <taxon>Eurotiales</taxon>
        <taxon>Aspergillaceae</taxon>
        <taxon>Aspergillus</taxon>
        <taxon>Aspergillus subgen. Cremei</taxon>
    </lineage>
</organism>
<dbReference type="CDD" id="cd12148">
    <property type="entry name" value="fungal_TF_MHR"/>
    <property type="match status" value="1"/>
</dbReference>
<evidence type="ECO:0000313" key="8">
    <source>
        <dbReference type="Proteomes" id="UP000184383"/>
    </source>
</evidence>
<name>A0A1L9S0Z9_ASPWE</name>
<dbReference type="GO" id="GO:0003677">
    <property type="term" value="F:DNA binding"/>
    <property type="evidence" value="ECO:0007669"/>
    <property type="project" value="UniProtKB-KW"/>
</dbReference>
<evidence type="ECO:0000256" key="1">
    <source>
        <dbReference type="ARBA" id="ARBA00023015"/>
    </source>
</evidence>
<keyword evidence="2" id="KW-0238">DNA-binding</keyword>
<dbReference type="Pfam" id="PF00172">
    <property type="entry name" value="Zn_clus"/>
    <property type="match status" value="1"/>
</dbReference>
<feature type="compositionally biased region" description="Basic residues" evidence="5">
    <location>
        <begin position="39"/>
        <end position="48"/>
    </location>
</feature>
<keyword evidence="8" id="KW-1185">Reference proteome</keyword>
<keyword evidence="3" id="KW-0804">Transcription</keyword>
<dbReference type="InterPro" id="IPR036864">
    <property type="entry name" value="Zn2-C6_fun-type_DNA-bd_sf"/>
</dbReference>
<feature type="region of interest" description="Disordered" evidence="5">
    <location>
        <begin position="94"/>
        <end position="128"/>
    </location>
</feature>
<dbReference type="GO" id="GO:0000981">
    <property type="term" value="F:DNA-binding transcription factor activity, RNA polymerase II-specific"/>
    <property type="evidence" value="ECO:0007669"/>
    <property type="project" value="InterPro"/>
</dbReference>
<dbReference type="OrthoDB" id="2123952at2759"/>
<proteinExistence type="predicted"/>
<reference evidence="8" key="1">
    <citation type="journal article" date="2017" name="Genome Biol.">
        <title>Comparative genomics reveals high biological diversity and specific adaptations in the industrially and medically important fungal genus Aspergillus.</title>
        <authorList>
            <person name="de Vries R.P."/>
            <person name="Riley R."/>
            <person name="Wiebenga A."/>
            <person name="Aguilar-Osorio G."/>
            <person name="Amillis S."/>
            <person name="Uchima C.A."/>
            <person name="Anderluh G."/>
            <person name="Asadollahi M."/>
            <person name="Askin M."/>
            <person name="Barry K."/>
            <person name="Battaglia E."/>
            <person name="Bayram O."/>
            <person name="Benocci T."/>
            <person name="Braus-Stromeyer S.A."/>
            <person name="Caldana C."/>
            <person name="Canovas D."/>
            <person name="Cerqueira G.C."/>
            <person name="Chen F."/>
            <person name="Chen W."/>
            <person name="Choi C."/>
            <person name="Clum A."/>
            <person name="Dos Santos R.A."/>
            <person name="Damasio A.R."/>
            <person name="Diallinas G."/>
            <person name="Emri T."/>
            <person name="Fekete E."/>
            <person name="Flipphi M."/>
            <person name="Freyberg S."/>
            <person name="Gallo A."/>
            <person name="Gournas C."/>
            <person name="Habgood R."/>
            <person name="Hainaut M."/>
            <person name="Harispe M.L."/>
            <person name="Henrissat B."/>
            <person name="Hilden K.S."/>
            <person name="Hope R."/>
            <person name="Hossain A."/>
            <person name="Karabika E."/>
            <person name="Karaffa L."/>
            <person name="Karanyi Z."/>
            <person name="Krasevec N."/>
            <person name="Kuo A."/>
            <person name="Kusch H."/>
            <person name="LaButti K."/>
            <person name="Lagendijk E.L."/>
            <person name="Lapidus A."/>
            <person name="Levasseur A."/>
            <person name="Lindquist E."/>
            <person name="Lipzen A."/>
            <person name="Logrieco A.F."/>
            <person name="MacCabe A."/>
            <person name="Maekelae M.R."/>
            <person name="Malavazi I."/>
            <person name="Melin P."/>
            <person name="Meyer V."/>
            <person name="Mielnichuk N."/>
            <person name="Miskei M."/>
            <person name="Molnar A.P."/>
            <person name="Mule G."/>
            <person name="Ngan C.Y."/>
            <person name="Orejas M."/>
            <person name="Orosz E."/>
            <person name="Ouedraogo J.P."/>
            <person name="Overkamp K.M."/>
            <person name="Park H.-S."/>
            <person name="Perrone G."/>
            <person name="Piumi F."/>
            <person name="Punt P.J."/>
            <person name="Ram A.F."/>
            <person name="Ramon A."/>
            <person name="Rauscher S."/>
            <person name="Record E."/>
            <person name="Riano-Pachon D.M."/>
            <person name="Robert V."/>
            <person name="Roehrig J."/>
            <person name="Ruller R."/>
            <person name="Salamov A."/>
            <person name="Salih N.S."/>
            <person name="Samson R.A."/>
            <person name="Sandor E."/>
            <person name="Sanguinetti M."/>
            <person name="Schuetze T."/>
            <person name="Sepcic K."/>
            <person name="Shelest E."/>
            <person name="Sherlock G."/>
            <person name="Sophianopoulou V."/>
            <person name="Squina F.M."/>
            <person name="Sun H."/>
            <person name="Susca A."/>
            <person name="Todd R.B."/>
            <person name="Tsang A."/>
            <person name="Unkles S.E."/>
            <person name="van de Wiele N."/>
            <person name="van Rossen-Uffink D."/>
            <person name="Oliveira J.V."/>
            <person name="Vesth T.C."/>
            <person name="Visser J."/>
            <person name="Yu J.-H."/>
            <person name="Zhou M."/>
            <person name="Andersen M.R."/>
            <person name="Archer D.B."/>
            <person name="Baker S.E."/>
            <person name="Benoit I."/>
            <person name="Brakhage A.A."/>
            <person name="Braus G.H."/>
            <person name="Fischer R."/>
            <person name="Frisvad J.C."/>
            <person name="Goldman G.H."/>
            <person name="Houbraken J."/>
            <person name="Oakley B."/>
            <person name="Pocsi I."/>
            <person name="Scazzocchio C."/>
            <person name="Seiboth B."/>
            <person name="vanKuyk P.A."/>
            <person name="Wortman J."/>
            <person name="Dyer P.S."/>
            <person name="Grigoriev I.V."/>
        </authorList>
    </citation>
    <scope>NUCLEOTIDE SEQUENCE [LARGE SCALE GENOMIC DNA]</scope>
    <source>
        <strain evidence="8">DTO 134E9</strain>
    </source>
</reference>
<keyword evidence="4" id="KW-0539">Nucleus</keyword>
<dbReference type="AlphaFoldDB" id="A0A1L9S0Z9"/>
<feature type="domain" description="Zn(2)-C6 fungal-type" evidence="6">
    <location>
        <begin position="8"/>
        <end position="37"/>
    </location>
</feature>
<protein>
    <recommendedName>
        <fullName evidence="6">Zn(2)-C6 fungal-type domain-containing protein</fullName>
    </recommendedName>
</protein>
<dbReference type="PROSITE" id="PS00463">
    <property type="entry name" value="ZN2_CY6_FUNGAL_1"/>
    <property type="match status" value="1"/>
</dbReference>
<feature type="region of interest" description="Disordered" evidence="5">
    <location>
        <begin position="39"/>
        <end position="74"/>
    </location>
</feature>